<dbReference type="Pfam" id="PF04542">
    <property type="entry name" value="Sigma70_r2"/>
    <property type="match status" value="1"/>
</dbReference>
<evidence type="ECO:0000256" key="1">
    <source>
        <dbReference type="ARBA" id="ARBA00010641"/>
    </source>
</evidence>
<dbReference type="Gene3D" id="1.10.10.10">
    <property type="entry name" value="Winged helix-like DNA-binding domain superfamily/Winged helix DNA-binding domain"/>
    <property type="match status" value="1"/>
</dbReference>
<comment type="similarity">
    <text evidence="1">Belongs to the sigma-70 factor family. ECF subfamily.</text>
</comment>
<protein>
    <submittedName>
        <fullName evidence="7">RNA polymerase subunit sigma-70</fullName>
    </submittedName>
</protein>
<evidence type="ECO:0000256" key="4">
    <source>
        <dbReference type="ARBA" id="ARBA00023163"/>
    </source>
</evidence>
<evidence type="ECO:0000313" key="8">
    <source>
        <dbReference type="Proteomes" id="UP000253769"/>
    </source>
</evidence>
<dbReference type="PANTHER" id="PTHR43133">
    <property type="entry name" value="RNA POLYMERASE ECF-TYPE SIGMA FACTO"/>
    <property type="match status" value="1"/>
</dbReference>
<evidence type="ECO:0000256" key="3">
    <source>
        <dbReference type="ARBA" id="ARBA00023082"/>
    </source>
</evidence>
<dbReference type="GO" id="GO:0003677">
    <property type="term" value="F:DNA binding"/>
    <property type="evidence" value="ECO:0007669"/>
    <property type="project" value="InterPro"/>
</dbReference>
<dbReference type="CDD" id="cd06171">
    <property type="entry name" value="Sigma70_r4"/>
    <property type="match status" value="1"/>
</dbReference>
<dbReference type="InterPro" id="IPR039425">
    <property type="entry name" value="RNA_pol_sigma-70-like"/>
</dbReference>
<dbReference type="InterPro" id="IPR036388">
    <property type="entry name" value="WH-like_DNA-bd_sf"/>
</dbReference>
<dbReference type="AlphaFoldDB" id="A0A369WXE1"/>
<name>A0A369WXE1_9GAMM</name>
<dbReference type="InterPro" id="IPR013324">
    <property type="entry name" value="RNA_pol_sigma_r3/r4-like"/>
</dbReference>
<accession>A0A369WXE1</accession>
<reference evidence="7 8" key="1">
    <citation type="submission" date="2018-07" db="EMBL/GenBank/DDBJ databases">
        <title>Motiliproteus coralliicola sp. nov., a bacterium isolated from Coral.</title>
        <authorList>
            <person name="Wang G."/>
        </authorList>
    </citation>
    <scope>NUCLEOTIDE SEQUENCE [LARGE SCALE GENOMIC DNA]</scope>
    <source>
        <strain evidence="7 8">C34</strain>
    </source>
</reference>
<dbReference type="InterPro" id="IPR013325">
    <property type="entry name" value="RNA_pol_sigma_r2"/>
</dbReference>
<feature type="domain" description="RNA polymerase sigma-70 region 2" evidence="5">
    <location>
        <begin position="34"/>
        <end position="95"/>
    </location>
</feature>
<dbReference type="GO" id="GO:0006352">
    <property type="term" value="P:DNA-templated transcription initiation"/>
    <property type="evidence" value="ECO:0007669"/>
    <property type="project" value="InterPro"/>
</dbReference>
<dbReference type="OrthoDB" id="9784272at2"/>
<keyword evidence="4" id="KW-0804">Transcription</keyword>
<dbReference type="SUPFAM" id="SSF88659">
    <property type="entry name" value="Sigma3 and sigma4 domains of RNA polymerase sigma factors"/>
    <property type="match status" value="1"/>
</dbReference>
<gene>
    <name evidence="7" type="ORF">DV711_00835</name>
</gene>
<keyword evidence="2" id="KW-0805">Transcription regulation</keyword>
<dbReference type="InterPro" id="IPR007627">
    <property type="entry name" value="RNA_pol_sigma70_r2"/>
</dbReference>
<dbReference type="EMBL" id="QQOH01000001">
    <property type="protein sequence ID" value="RDE24175.1"/>
    <property type="molecule type" value="Genomic_DNA"/>
</dbReference>
<dbReference type="Proteomes" id="UP000253769">
    <property type="component" value="Unassembled WGS sequence"/>
</dbReference>
<dbReference type="PANTHER" id="PTHR43133:SF62">
    <property type="entry name" value="RNA POLYMERASE SIGMA FACTOR SIGZ"/>
    <property type="match status" value="1"/>
</dbReference>
<keyword evidence="3" id="KW-0731">Sigma factor</keyword>
<dbReference type="RefSeq" id="WP_114693760.1">
    <property type="nucleotide sequence ID" value="NZ_QQOH01000001.1"/>
</dbReference>
<evidence type="ECO:0000259" key="5">
    <source>
        <dbReference type="Pfam" id="PF04542"/>
    </source>
</evidence>
<evidence type="ECO:0000256" key="2">
    <source>
        <dbReference type="ARBA" id="ARBA00023015"/>
    </source>
</evidence>
<keyword evidence="8" id="KW-1185">Reference proteome</keyword>
<organism evidence="7 8">
    <name type="scientific">Motiliproteus coralliicola</name>
    <dbReference type="NCBI Taxonomy" id="2283196"/>
    <lineage>
        <taxon>Bacteria</taxon>
        <taxon>Pseudomonadati</taxon>
        <taxon>Pseudomonadota</taxon>
        <taxon>Gammaproteobacteria</taxon>
        <taxon>Oceanospirillales</taxon>
        <taxon>Oceanospirillaceae</taxon>
        <taxon>Motiliproteus</taxon>
    </lineage>
</organism>
<dbReference type="NCBIfam" id="TIGR02937">
    <property type="entry name" value="sigma70-ECF"/>
    <property type="match status" value="1"/>
</dbReference>
<dbReference type="Gene3D" id="1.10.1740.10">
    <property type="match status" value="1"/>
</dbReference>
<dbReference type="InterPro" id="IPR013249">
    <property type="entry name" value="RNA_pol_sigma70_r4_t2"/>
</dbReference>
<dbReference type="GO" id="GO:0016987">
    <property type="term" value="F:sigma factor activity"/>
    <property type="evidence" value="ECO:0007669"/>
    <property type="project" value="UniProtKB-KW"/>
</dbReference>
<evidence type="ECO:0000313" key="7">
    <source>
        <dbReference type="EMBL" id="RDE24175.1"/>
    </source>
</evidence>
<proteinExistence type="inferred from homology"/>
<evidence type="ECO:0000259" key="6">
    <source>
        <dbReference type="Pfam" id="PF08281"/>
    </source>
</evidence>
<dbReference type="InterPro" id="IPR014284">
    <property type="entry name" value="RNA_pol_sigma-70_dom"/>
</dbReference>
<dbReference type="Pfam" id="PF08281">
    <property type="entry name" value="Sigma70_r4_2"/>
    <property type="match status" value="1"/>
</dbReference>
<feature type="domain" description="RNA polymerase sigma factor 70 region 4 type 2" evidence="6">
    <location>
        <begin position="127"/>
        <end position="179"/>
    </location>
</feature>
<comment type="caution">
    <text evidence="7">The sequence shown here is derived from an EMBL/GenBank/DDBJ whole genome shotgun (WGS) entry which is preliminary data.</text>
</comment>
<dbReference type="SUPFAM" id="SSF88946">
    <property type="entry name" value="Sigma2 domain of RNA polymerase sigma factors"/>
    <property type="match status" value="1"/>
</dbReference>
<sequence>METSERQQQLAKCLQQCARGEHAGLKRLYNLTSANLFSVALRILNDRQLAEDCLQQVFLNIWHHAERYDSSKAQALTWLNTITRNQALDLLRRNKHSRLHDGDEALNEQADESPDQEQQVTLWQQSKQLHQCLEQIPENQRRCLEMAYFEGLTHQSLSERIDTSLGTVKTWIRRGLARLQTCMNSI</sequence>